<reference evidence="1" key="1">
    <citation type="journal article" date="2017" name="Parasit. Vectors">
        <title>Sialotranscriptomics of Rhipicephalus zambeziensis reveals intricate expression profiles of secretory proteins and suggests tight temporal transcriptional regulation during blood-feeding.</title>
        <authorList>
            <person name="de Castro M.H."/>
            <person name="de Klerk D."/>
            <person name="Pienaar R."/>
            <person name="Rees D.J.G."/>
            <person name="Mans B.J."/>
        </authorList>
    </citation>
    <scope>NUCLEOTIDE SEQUENCE</scope>
    <source>
        <tissue evidence="1">Salivary glands</tissue>
    </source>
</reference>
<name>A0A224YME9_9ACAR</name>
<protein>
    <submittedName>
        <fullName evidence="1">Lipocalin</fullName>
    </submittedName>
</protein>
<accession>A0A224YME9</accession>
<evidence type="ECO:0000313" key="1">
    <source>
        <dbReference type="EMBL" id="MAA15423.1"/>
    </source>
</evidence>
<dbReference type="AlphaFoldDB" id="A0A224YME9"/>
<proteinExistence type="predicted"/>
<sequence>MDTHLPIWTYNTTKKTYYTCFVDNVTNITKESVYFTRSYYYKTWKNSTMEGSFQAGDASMMFVGRIGIMTERIETIEFASDTYTCGIFHVRPVSVLGHGGWRDLRFKDEKNTGKPEKECLDKFGKWFRKSRCVFYDFCTNPK</sequence>
<dbReference type="EMBL" id="GFPF01004277">
    <property type="protein sequence ID" value="MAA15423.1"/>
    <property type="molecule type" value="Transcribed_RNA"/>
</dbReference>
<organism evidence="1">
    <name type="scientific">Rhipicephalus zambeziensis</name>
    <dbReference type="NCBI Taxonomy" id="60191"/>
    <lineage>
        <taxon>Eukaryota</taxon>
        <taxon>Metazoa</taxon>
        <taxon>Ecdysozoa</taxon>
        <taxon>Arthropoda</taxon>
        <taxon>Chelicerata</taxon>
        <taxon>Arachnida</taxon>
        <taxon>Acari</taxon>
        <taxon>Parasitiformes</taxon>
        <taxon>Ixodida</taxon>
        <taxon>Ixodoidea</taxon>
        <taxon>Ixodidae</taxon>
        <taxon>Rhipicephalinae</taxon>
        <taxon>Rhipicephalus</taxon>
        <taxon>Rhipicephalus</taxon>
    </lineage>
</organism>